<dbReference type="SMART" id="SM00421">
    <property type="entry name" value="HTH_LUXR"/>
    <property type="match status" value="1"/>
</dbReference>
<dbReference type="InterPro" id="IPR000792">
    <property type="entry name" value="Tscrpt_reg_LuxR_C"/>
</dbReference>
<accession>A0ABV4UYW8</accession>
<protein>
    <submittedName>
        <fullName evidence="5">LuxR C-terminal-related transcriptional regulator</fullName>
    </submittedName>
</protein>
<sequence length="272" mass="30791">MIFPKVQQNRNGAVAGIASLEYDVLKQWDERIRSVGLCRDEQIFPRISSTRLQEKIAQQSTLIQVLSNEIKAIEETLQAAHFFIIVDTSGVILKLQGNDDILQRIDMLNIGPGTPVMVEHSGYNAIAVAMETGMIALVQGKEHTLNLFHSWNCICAPIRVKGTIQAYVNLTFPVEIDPTFAVPLLQHIARMTEKRLQTDGINTGHEIVYKTFETYQLTERQKEVAYAWLQGYTYTQIAQSLYISIHTVRTILKTVYDKTGVNSKSAFIRKFT</sequence>
<evidence type="ECO:0000256" key="3">
    <source>
        <dbReference type="ARBA" id="ARBA00023163"/>
    </source>
</evidence>
<keyword evidence="6" id="KW-1185">Reference proteome</keyword>
<dbReference type="Proteomes" id="UP001575622">
    <property type="component" value="Unassembled WGS sequence"/>
</dbReference>
<dbReference type="PRINTS" id="PR00038">
    <property type="entry name" value="HTHLUXR"/>
</dbReference>
<dbReference type="SUPFAM" id="SSF46894">
    <property type="entry name" value="C-terminal effector domain of the bipartite response regulators"/>
    <property type="match status" value="1"/>
</dbReference>
<gene>
    <name evidence="5" type="ORF">ACEU3E_12620</name>
</gene>
<keyword evidence="2" id="KW-0238">DNA-binding</keyword>
<dbReference type="Pfam" id="PF00196">
    <property type="entry name" value="GerE"/>
    <property type="match status" value="1"/>
</dbReference>
<name>A0ABV4UYW8_9BACL</name>
<dbReference type="InterPro" id="IPR036388">
    <property type="entry name" value="WH-like_DNA-bd_sf"/>
</dbReference>
<dbReference type="RefSeq" id="WP_373951679.1">
    <property type="nucleotide sequence ID" value="NZ_JBHDLN010000005.1"/>
</dbReference>
<dbReference type="EMBL" id="JBHDLN010000005">
    <property type="protein sequence ID" value="MFB0843018.1"/>
    <property type="molecule type" value="Genomic_DNA"/>
</dbReference>
<evidence type="ECO:0000313" key="6">
    <source>
        <dbReference type="Proteomes" id="UP001575622"/>
    </source>
</evidence>
<dbReference type="Gene3D" id="1.10.10.10">
    <property type="entry name" value="Winged helix-like DNA-binding domain superfamily/Winged helix DNA-binding domain"/>
    <property type="match status" value="1"/>
</dbReference>
<dbReference type="Gene3D" id="3.30.450.40">
    <property type="match status" value="1"/>
</dbReference>
<dbReference type="InterPro" id="IPR029016">
    <property type="entry name" value="GAF-like_dom_sf"/>
</dbReference>
<evidence type="ECO:0000313" key="5">
    <source>
        <dbReference type="EMBL" id="MFB0843018.1"/>
    </source>
</evidence>
<dbReference type="PANTHER" id="PTHR44688">
    <property type="entry name" value="DNA-BINDING TRANSCRIPTIONAL ACTIVATOR DEVR_DOSR"/>
    <property type="match status" value="1"/>
</dbReference>
<evidence type="ECO:0000259" key="4">
    <source>
        <dbReference type="PROSITE" id="PS50043"/>
    </source>
</evidence>
<keyword evidence="3" id="KW-0804">Transcription</keyword>
<dbReference type="PROSITE" id="PS50043">
    <property type="entry name" value="HTH_LUXR_2"/>
    <property type="match status" value="1"/>
</dbReference>
<evidence type="ECO:0000256" key="1">
    <source>
        <dbReference type="ARBA" id="ARBA00023015"/>
    </source>
</evidence>
<keyword evidence="1" id="KW-0805">Transcription regulation</keyword>
<proteinExistence type="predicted"/>
<comment type="caution">
    <text evidence="5">The sequence shown here is derived from an EMBL/GenBank/DDBJ whole genome shotgun (WGS) entry which is preliminary data.</text>
</comment>
<dbReference type="PANTHER" id="PTHR44688:SF16">
    <property type="entry name" value="DNA-BINDING TRANSCRIPTIONAL ACTIVATOR DEVR_DOSR"/>
    <property type="match status" value="1"/>
</dbReference>
<reference evidence="5 6" key="1">
    <citation type="submission" date="2024-09" db="EMBL/GenBank/DDBJ databases">
        <authorList>
            <person name="Makale K.P.P."/>
            <person name="Makhzoum A."/>
            <person name="Rantong G."/>
            <person name="Rahube T.O."/>
        </authorList>
    </citation>
    <scope>NUCLEOTIDE SEQUENCE [LARGE SCALE GENOMIC DNA]</scope>
    <source>
        <strain evidence="5 6">KM_D13</strain>
    </source>
</reference>
<dbReference type="InterPro" id="IPR016032">
    <property type="entry name" value="Sig_transdc_resp-reg_C-effctor"/>
</dbReference>
<dbReference type="CDD" id="cd06170">
    <property type="entry name" value="LuxR_C_like"/>
    <property type="match status" value="1"/>
</dbReference>
<feature type="domain" description="HTH luxR-type" evidence="4">
    <location>
        <begin position="210"/>
        <end position="272"/>
    </location>
</feature>
<organism evidence="5 6">
    <name type="scientific">Paenibacillus oleatilyticus</name>
    <dbReference type="NCBI Taxonomy" id="2594886"/>
    <lineage>
        <taxon>Bacteria</taxon>
        <taxon>Bacillati</taxon>
        <taxon>Bacillota</taxon>
        <taxon>Bacilli</taxon>
        <taxon>Bacillales</taxon>
        <taxon>Paenibacillaceae</taxon>
        <taxon>Paenibacillus</taxon>
    </lineage>
</organism>
<evidence type="ECO:0000256" key="2">
    <source>
        <dbReference type="ARBA" id="ARBA00023125"/>
    </source>
</evidence>